<evidence type="ECO:0000256" key="3">
    <source>
        <dbReference type="ARBA" id="ARBA00022737"/>
    </source>
</evidence>
<accession>A0A3B3BB47</accession>
<dbReference type="PROSITE" id="PS00484">
    <property type="entry name" value="THYROGLOBULIN_1_1"/>
    <property type="match status" value="1"/>
</dbReference>
<dbReference type="SUPFAM" id="SSF57610">
    <property type="entry name" value="Thyroglobulin type-1 domain"/>
    <property type="match status" value="1"/>
</dbReference>
<keyword evidence="2" id="KW-0964">Secreted</keyword>
<keyword evidence="6" id="KW-0732">Signal</keyword>
<evidence type="ECO:0000256" key="2">
    <source>
        <dbReference type="ARBA" id="ARBA00022525"/>
    </source>
</evidence>
<evidence type="ECO:0000256" key="6">
    <source>
        <dbReference type="SAM" id="SignalP"/>
    </source>
</evidence>
<dbReference type="Pfam" id="PF00086">
    <property type="entry name" value="Thyroglobulin_1"/>
    <property type="match status" value="1"/>
</dbReference>
<dbReference type="SMART" id="SM00211">
    <property type="entry name" value="TY"/>
    <property type="match status" value="1"/>
</dbReference>
<dbReference type="Proteomes" id="UP000261560">
    <property type="component" value="Unplaced"/>
</dbReference>
<dbReference type="GO" id="GO:0005615">
    <property type="term" value="C:extracellular space"/>
    <property type="evidence" value="ECO:0007669"/>
    <property type="project" value="TreeGrafter"/>
</dbReference>
<feature type="domain" description="Thyroglobulin type-1" evidence="7">
    <location>
        <begin position="21"/>
        <end position="93"/>
    </location>
</feature>
<evidence type="ECO:0000256" key="4">
    <source>
        <dbReference type="ARBA" id="ARBA00023157"/>
    </source>
</evidence>
<dbReference type="GeneTree" id="ENSGT00390000018436"/>
<evidence type="ECO:0000313" key="9">
    <source>
        <dbReference type="Proteomes" id="UP000261560"/>
    </source>
</evidence>
<dbReference type="PANTHER" id="PTHR12352:SF3">
    <property type="entry name" value="NIDOGEN-2"/>
    <property type="match status" value="1"/>
</dbReference>
<evidence type="ECO:0000256" key="1">
    <source>
        <dbReference type="ARBA" id="ARBA00004613"/>
    </source>
</evidence>
<sequence>MLVSPAVMGLITAFVLTCRPKSQCELHRDSLQDREGVGIGSHIPQCDSDGRYRQLQCHGSTGYCWCVDSSGQERQGTRTPPGTTPTDYCDKPCKAAIFPPLFYNSHVCS</sequence>
<keyword evidence="9" id="KW-1185">Reference proteome</keyword>
<dbReference type="PROSITE" id="PS51162">
    <property type="entry name" value="THYROGLOBULIN_1_2"/>
    <property type="match status" value="1"/>
</dbReference>
<dbReference type="GO" id="GO:0005604">
    <property type="term" value="C:basement membrane"/>
    <property type="evidence" value="ECO:0007669"/>
    <property type="project" value="TreeGrafter"/>
</dbReference>
<dbReference type="InterPro" id="IPR036857">
    <property type="entry name" value="Thyroglobulin_1_sf"/>
</dbReference>
<dbReference type="AlphaFoldDB" id="A0A3B3BB47"/>
<dbReference type="Ensembl" id="ENSOMET00000012545.1">
    <property type="protein sequence ID" value="ENSOMEP00000002407.1"/>
    <property type="gene ID" value="ENSOMEG00000003362.1"/>
</dbReference>
<comment type="subcellular location">
    <subcellularLocation>
        <location evidence="1">Secreted</location>
    </subcellularLocation>
</comment>
<dbReference type="PANTHER" id="PTHR12352">
    <property type="entry name" value="SECRETED MODULAR CALCIUM-BINDING PROTEIN"/>
    <property type="match status" value="1"/>
</dbReference>
<reference evidence="8" key="1">
    <citation type="submission" date="2025-08" db="UniProtKB">
        <authorList>
            <consortium name="Ensembl"/>
        </authorList>
    </citation>
    <scope>IDENTIFICATION</scope>
</reference>
<keyword evidence="3" id="KW-0677">Repeat</keyword>
<keyword evidence="4 5" id="KW-1015">Disulfide bond</keyword>
<name>A0A3B3BB47_ORYME</name>
<dbReference type="InterPro" id="IPR051950">
    <property type="entry name" value="Dev_reg/Prot_inhib"/>
</dbReference>
<evidence type="ECO:0000256" key="5">
    <source>
        <dbReference type="PROSITE-ProRule" id="PRU00500"/>
    </source>
</evidence>
<feature type="chain" id="PRO_5017483604" description="Thyroglobulin type-1 domain-containing protein" evidence="6">
    <location>
        <begin position="18"/>
        <end position="109"/>
    </location>
</feature>
<comment type="caution">
    <text evidence="5">Lacks conserved residue(s) required for the propagation of feature annotation.</text>
</comment>
<reference evidence="8" key="2">
    <citation type="submission" date="2025-09" db="UniProtKB">
        <authorList>
            <consortium name="Ensembl"/>
        </authorList>
    </citation>
    <scope>IDENTIFICATION</scope>
</reference>
<evidence type="ECO:0000313" key="8">
    <source>
        <dbReference type="Ensembl" id="ENSOMEP00000002407.1"/>
    </source>
</evidence>
<feature type="disulfide bond" evidence="5">
    <location>
        <begin position="57"/>
        <end position="64"/>
    </location>
</feature>
<feature type="signal peptide" evidence="6">
    <location>
        <begin position="1"/>
        <end position="17"/>
    </location>
</feature>
<protein>
    <recommendedName>
        <fullName evidence="7">Thyroglobulin type-1 domain-containing protein</fullName>
    </recommendedName>
</protein>
<dbReference type="GO" id="GO:0007160">
    <property type="term" value="P:cell-matrix adhesion"/>
    <property type="evidence" value="ECO:0007669"/>
    <property type="project" value="TreeGrafter"/>
</dbReference>
<dbReference type="Gene3D" id="4.10.800.10">
    <property type="entry name" value="Thyroglobulin type-1"/>
    <property type="match status" value="1"/>
</dbReference>
<dbReference type="CDD" id="cd00191">
    <property type="entry name" value="TY"/>
    <property type="match status" value="1"/>
</dbReference>
<dbReference type="InterPro" id="IPR000716">
    <property type="entry name" value="Thyroglobulin_1"/>
</dbReference>
<organism evidence="8 9">
    <name type="scientific">Oryzias melastigma</name>
    <name type="common">Marine medaka</name>
    <dbReference type="NCBI Taxonomy" id="30732"/>
    <lineage>
        <taxon>Eukaryota</taxon>
        <taxon>Metazoa</taxon>
        <taxon>Chordata</taxon>
        <taxon>Craniata</taxon>
        <taxon>Vertebrata</taxon>
        <taxon>Euteleostomi</taxon>
        <taxon>Actinopterygii</taxon>
        <taxon>Neopterygii</taxon>
        <taxon>Teleostei</taxon>
        <taxon>Neoteleostei</taxon>
        <taxon>Acanthomorphata</taxon>
        <taxon>Ovalentaria</taxon>
        <taxon>Atherinomorphae</taxon>
        <taxon>Beloniformes</taxon>
        <taxon>Adrianichthyidae</taxon>
        <taxon>Oryziinae</taxon>
        <taxon>Oryzias</taxon>
    </lineage>
</organism>
<evidence type="ECO:0000259" key="7">
    <source>
        <dbReference type="PROSITE" id="PS51162"/>
    </source>
</evidence>
<proteinExistence type="predicted"/>